<dbReference type="EMBL" id="JAZKKV010000001">
    <property type="protein sequence ID" value="MEE9654315.1"/>
    <property type="molecule type" value="Genomic_DNA"/>
</dbReference>
<sequence>MKKFTRTALLVATLAGATFAAQAADTTAAPAPAQDPIVQHLKLTDAQVSKIKTLHQQLEKNVQAISMKDVKDGMIIDMIQSGKWNEAGVKQQLAAFSKVDQQVRYYKVKYYFDLSQVLTADQRKQVQNDLAQAAAE</sequence>
<dbReference type="AlphaFoldDB" id="A0A378GNB1"/>
<evidence type="ECO:0000313" key="4">
    <source>
        <dbReference type="Proteomes" id="UP000268051"/>
    </source>
</evidence>
<dbReference type="OrthoDB" id="6491232at2"/>
<dbReference type="Gene3D" id="1.20.120.1490">
    <property type="match status" value="1"/>
</dbReference>
<keyword evidence="1" id="KW-0732">Signal</keyword>
<reference evidence="2 5" key="2">
    <citation type="submission" date="2023-10" db="EMBL/GenBank/DDBJ databases">
        <title>Wastewater isolates of ESBL- and carbapenemase-producing Gram-negative bacteria from New Zealand.</title>
        <authorList>
            <person name="Straub C."/>
            <person name="Weaver L."/>
            <person name="Cornelius A."/>
            <person name="Mcgill E."/>
            <person name="Dyet K."/>
            <person name="White L."/>
            <person name="Pattis I."/>
        </authorList>
    </citation>
    <scope>NUCLEOTIDE SEQUENCE [LARGE SCALE GENOMIC DNA]</scope>
    <source>
        <strain evidence="2 5">ESBL09</strain>
    </source>
</reference>
<reference evidence="3 4" key="1">
    <citation type="submission" date="2018-10" db="EMBL/GenBank/DDBJ databases">
        <title>Horizontal transference of carbapenem resistance between Klebsiella pneumoniae and Kluyvera ascorbata during abdominal infection: a case report.</title>
        <authorList>
            <person name="Raro O.H.F."/>
            <person name="Lima-Morales D."/>
            <person name="Barth A.L."/>
            <person name="Paim T.G.S."/>
            <person name="Mott M.P."/>
            <person name="Riche C.V.W."/>
            <person name="Teixeira U.F."/>
            <person name="Waechter F."/>
            <person name="Dias C.A.G."/>
        </authorList>
    </citation>
    <scope>NUCLEOTIDE SEQUENCE [LARGE SCALE GENOMIC DNA]</scope>
    <source>
        <strain evidence="3 4">OT2</strain>
    </source>
</reference>
<dbReference type="GeneID" id="85162784"/>
<evidence type="ECO:0000313" key="3">
    <source>
        <dbReference type="EMBL" id="ROU14396.1"/>
    </source>
</evidence>
<proteinExistence type="predicted"/>
<gene>
    <name evidence="3" type="ORF">EB837_10900</name>
    <name evidence="2" type="ORF">V4836_09125</name>
</gene>
<evidence type="ECO:0000256" key="1">
    <source>
        <dbReference type="SAM" id="SignalP"/>
    </source>
</evidence>
<dbReference type="EMBL" id="RHFN01000009">
    <property type="protein sequence ID" value="ROU14396.1"/>
    <property type="molecule type" value="Genomic_DNA"/>
</dbReference>
<protein>
    <submittedName>
        <fullName evidence="3">Uncharacterized protein</fullName>
    </submittedName>
</protein>
<dbReference type="Proteomes" id="UP000268051">
    <property type="component" value="Unassembled WGS sequence"/>
</dbReference>
<keyword evidence="5" id="KW-1185">Reference proteome</keyword>
<comment type="caution">
    <text evidence="3">The sequence shown here is derived from an EMBL/GenBank/DDBJ whole genome shotgun (WGS) entry which is preliminary data.</text>
</comment>
<dbReference type="Proteomes" id="UP001331691">
    <property type="component" value="Unassembled WGS sequence"/>
</dbReference>
<organism evidence="3 4">
    <name type="scientific">Kluyvera ascorbata</name>
    <dbReference type="NCBI Taxonomy" id="51288"/>
    <lineage>
        <taxon>Bacteria</taxon>
        <taxon>Pseudomonadati</taxon>
        <taxon>Pseudomonadota</taxon>
        <taxon>Gammaproteobacteria</taxon>
        <taxon>Enterobacterales</taxon>
        <taxon>Enterobacteriaceae</taxon>
        <taxon>Kluyvera</taxon>
    </lineage>
</organism>
<name>A0A378GNB1_9ENTR</name>
<evidence type="ECO:0000313" key="5">
    <source>
        <dbReference type="Proteomes" id="UP001331691"/>
    </source>
</evidence>
<feature type="signal peptide" evidence="1">
    <location>
        <begin position="1"/>
        <end position="23"/>
    </location>
</feature>
<accession>A0A378GNB1</accession>
<feature type="chain" id="PRO_5044586389" evidence="1">
    <location>
        <begin position="24"/>
        <end position="136"/>
    </location>
</feature>
<dbReference type="RefSeq" id="WP_035894792.1">
    <property type="nucleotide sequence ID" value="NZ_AP022665.1"/>
</dbReference>
<evidence type="ECO:0000313" key="2">
    <source>
        <dbReference type="EMBL" id="MEE9654315.1"/>
    </source>
</evidence>